<reference evidence="4 5" key="1">
    <citation type="submission" date="2014-09" db="EMBL/GenBank/DDBJ databases">
        <title>Genome sequencing of Methyloceanibacter caenitepidi Gela4.</title>
        <authorList>
            <person name="Takeuchi M."/>
            <person name="Susumu S."/>
            <person name="Kamagata Y."/>
            <person name="Oshima K."/>
            <person name="Hattori M."/>
            <person name="Iwasaki W."/>
        </authorList>
    </citation>
    <scope>NUCLEOTIDE SEQUENCE [LARGE SCALE GENOMIC DNA]</scope>
    <source>
        <strain evidence="4 5">Gela4</strain>
    </source>
</reference>
<dbReference type="PANTHER" id="PTHR47870:SF1">
    <property type="entry name" value="CYTOCHROME C-TYPE BIOGENESIS PROTEIN CCMH"/>
    <property type="match status" value="1"/>
</dbReference>
<dbReference type="STRING" id="1384459.GL4_2545"/>
<dbReference type="Gene3D" id="1.25.40.10">
    <property type="entry name" value="Tetratricopeptide repeat domain"/>
    <property type="match status" value="2"/>
</dbReference>
<gene>
    <name evidence="4" type="ORF">GL4_2545</name>
</gene>
<dbReference type="SUPFAM" id="SSF48452">
    <property type="entry name" value="TPR-like"/>
    <property type="match status" value="1"/>
</dbReference>
<organism evidence="4 5">
    <name type="scientific">Methyloceanibacter caenitepidi</name>
    <dbReference type="NCBI Taxonomy" id="1384459"/>
    <lineage>
        <taxon>Bacteria</taxon>
        <taxon>Pseudomonadati</taxon>
        <taxon>Pseudomonadota</taxon>
        <taxon>Alphaproteobacteria</taxon>
        <taxon>Hyphomicrobiales</taxon>
        <taxon>Hyphomicrobiaceae</taxon>
        <taxon>Methyloceanibacter</taxon>
    </lineage>
</organism>
<keyword evidence="3" id="KW-0472">Membrane</keyword>
<evidence type="ECO:0000256" key="1">
    <source>
        <dbReference type="ARBA" id="ARBA00004196"/>
    </source>
</evidence>
<dbReference type="EMBL" id="AP014648">
    <property type="protein sequence ID" value="BAQ17979.1"/>
    <property type="molecule type" value="Genomic_DNA"/>
</dbReference>
<dbReference type="InterPro" id="IPR017560">
    <property type="entry name" value="Cyt_c_biogenesis_CcmI"/>
</dbReference>
<name>A0A0A8K7K2_9HYPH</name>
<keyword evidence="2" id="KW-0201">Cytochrome c-type biogenesis</keyword>
<dbReference type="PANTHER" id="PTHR47870">
    <property type="entry name" value="CYTOCHROME C-TYPE BIOGENESIS PROTEIN CCMH"/>
    <property type="match status" value="1"/>
</dbReference>
<evidence type="ECO:0000313" key="4">
    <source>
        <dbReference type="EMBL" id="BAQ17979.1"/>
    </source>
</evidence>
<dbReference type="RefSeq" id="WP_045367990.1">
    <property type="nucleotide sequence ID" value="NZ_AP014648.1"/>
</dbReference>
<sequence>MLLWVILATLTAVVLSFLLYPLVGGGEAVDERDAFDAAVYRDQLDEIEADRARGLIGEAEAEAARLEVARRLIAADEKAADASGSQSRNALPRAALIVVAACLPLAVLGAYLFYGSPRLPDQPLAARLTDPAKEKDVGVLVARVEARLRAHPEEGAGWDAIAPIYLGGQRYADAAEAYRQAIRLLGPSAKRLSGLGQALVLEQRGLVTEPARMALEGALKRDGTLVEPRILLAIAKEQDGNFEGALADWQGLLEARKDDTRWTSMIEDRIASAQAKLSGEAPVAEAAPVPQAGPSAADIAAAQSMSPEERQAMVDQMVTRLAARLEENGDDLPGWLRLVRAYTVLGRSDDAKEALARAKKQFAGNEQAIEKLDALASDLGLTS</sequence>
<dbReference type="GO" id="GO:0030313">
    <property type="term" value="C:cell envelope"/>
    <property type="evidence" value="ECO:0007669"/>
    <property type="project" value="UniProtKB-SubCell"/>
</dbReference>
<feature type="transmembrane region" description="Helical" evidence="3">
    <location>
        <begin position="94"/>
        <end position="114"/>
    </location>
</feature>
<dbReference type="HOGENOM" id="CLU_036074_4_1_5"/>
<dbReference type="InterPro" id="IPR051263">
    <property type="entry name" value="C-type_cytochrome_biogenesis"/>
</dbReference>
<keyword evidence="5" id="KW-1185">Reference proteome</keyword>
<dbReference type="GO" id="GO:0016829">
    <property type="term" value="F:lyase activity"/>
    <property type="evidence" value="ECO:0007669"/>
    <property type="project" value="UniProtKB-KW"/>
</dbReference>
<proteinExistence type="predicted"/>
<accession>A0A0A8K7K2</accession>
<keyword evidence="4" id="KW-0456">Lyase</keyword>
<evidence type="ECO:0000256" key="3">
    <source>
        <dbReference type="SAM" id="Phobius"/>
    </source>
</evidence>
<dbReference type="GO" id="GO:0005886">
    <property type="term" value="C:plasma membrane"/>
    <property type="evidence" value="ECO:0007669"/>
    <property type="project" value="TreeGrafter"/>
</dbReference>
<dbReference type="NCBIfam" id="TIGR03142">
    <property type="entry name" value="cytochro_ccmI"/>
    <property type="match status" value="1"/>
</dbReference>
<dbReference type="GO" id="GO:0017004">
    <property type="term" value="P:cytochrome complex assembly"/>
    <property type="evidence" value="ECO:0007669"/>
    <property type="project" value="UniProtKB-KW"/>
</dbReference>
<evidence type="ECO:0000256" key="2">
    <source>
        <dbReference type="ARBA" id="ARBA00022748"/>
    </source>
</evidence>
<evidence type="ECO:0000313" key="5">
    <source>
        <dbReference type="Proteomes" id="UP000031643"/>
    </source>
</evidence>
<dbReference type="AlphaFoldDB" id="A0A0A8K7K2"/>
<dbReference type="KEGG" id="mcg:GL4_2545"/>
<keyword evidence="3" id="KW-1133">Transmembrane helix</keyword>
<dbReference type="InterPro" id="IPR011990">
    <property type="entry name" value="TPR-like_helical_dom_sf"/>
</dbReference>
<comment type="subcellular location">
    <subcellularLocation>
        <location evidence="1">Cell envelope</location>
    </subcellularLocation>
</comment>
<protein>
    <submittedName>
        <fullName evidence="4">Cytochrome c heme lyase subunit CcmH</fullName>
    </submittedName>
</protein>
<dbReference type="Proteomes" id="UP000031643">
    <property type="component" value="Chromosome"/>
</dbReference>
<keyword evidence="3" id="KW-0812">Transmembrane</keyword>